<proteinExistence type="predicted"/>
<evidence type="ECO:0000313" key="2">
    <source>
        <dbReference type="Proteomes" id="UP000828941"/>
    </source>
</evidence>
<keyword evidence="2" id="KW-1185">Reference proteome</keyword>
<evidence type="ECO:0000313" key="1">
    <source>
        <dbReference type="EMBL" id="KAI4317184.1"/>
    </source>
</evidence>
<protein>
    <submittedName>
        <fullName evidence="1">Uncharacterized protein</fullName>
    </submittedName>
</protein>
<comment type="caution">
    <text evidence="1">The sequence shown here is derived from an EMBL/GenBank/DDBJ whole genome shotgun (WGS) entry which is preliminary data.</text>
</comment>
<reference evidence="1 2" key="1">
    <citation type="journal article" date="2022" name="DNA Res.">
        <title>Chromosomal-level genome assembly of the orchid tree Bauhinia variegata (Leguminosae; Cercidoideae) supports the allotetraploid origin hypothesis of Bauhinia.</title>
        <authorList>
            <person name="Zhong Y."/>
            <person name="Chen Y."/>
            <person name="Zheng D."/>
            <person name="Pang J."/>
            <person name="Liu Y."/>
            <person name="Luo S."/>
            <person name="Meng S."/>
            <person name="Qian L."/>
            <person name="Wei D."/>
            <person name="Dai S."/>
            <person name="Zhou R."/>
        </authorList>
    </citation>
    <scope>NUCLEOTIDE SEQUENCE [LARGE SCALE GENOMIC DNA]</scope>
    <source>
        <strain evidence="1">BV-YZ2020</strain>
    </source>
</reference>
<gene>
    <name evidence="1" type="ORF">L6164_025077</name>
</gene>
<sequence>MDYYFANPNIRYPNYPNSAVNMLPESYEFVLSDYLMLDDGGCDHHHQESWSQSTESSEKAASEATGTFHGATATSENDNLMQVIFLSLVSFFSFIANNKVVLYMHKSLVLVFPKEHICVFCL</sequence>
<organism evidence="1 2">
    <name type="scientific">Bauhinia variegata</name>
    <name type="common">Purple orchid tree</name>
    <name type="synonym">Phanera variegata</name>
    <dbReference type="NCBI Taxonomy" id="167791"/>
    <lineage>
        <taxon>Eukaryota</taxon>
        <taxon>Viridiplantae</taxon>
        <taxon>Streptophyta</taxon>
        <taxon>Embryophyta</taxon>
        <taxon>Tracheophyta</taxon>
        <taxon>Spermatophyta</taxon>
        <taxon>Magnoliopsida</taxon>
        <taxon>eudicotyledons</taxon>
        <taxon>Gunneridae</taxon>
        <taxon>Pentapetalae</taxon>
        <taxon>rosids</taxon>
        <taxon>fabids</taxon>
        <taxon>Fabales</taxon>
        <taxon>Fabaceae</taxon>
        <taxon>Cercidoideae</taxon>
        <taxon>Cercideae</taxon>
        <taxon>Bauhiniinae</taxon>
        <taxon>Bauhinia</taxon>
    </lineage>
</organism>
<accession>A0ACB9M0G4</accession>
<dbReference type="EMBL" id="CM039435">
    <property type="protein sequence ID" value="KAI4317184.1"/>
    <property type="molecule type" value="Genomic_DNA"/>
</dbReference>
<name>A0ACB9M0G4_BAUVA</name>
<dbReference type="Proteomes" id="UP000828941">
    <property type="component" value="Chromosome 10"/>
</dbReference>